<dbReference type="Proteomes" id="UP000692954">
    <property type="component" value="Unassembled WGS sequence"/>
</dbReference>
<proteinExistence type="predicted"/>
<evidence type="ECO:0000313" key="1">
    <source>
        <dbReference type="EMBL" id="CAD8128891.1"/>
    </source>
</evidence>
<dbReference type="AlphaFoldDB" id="A0A8S1RJX4"/>
<keyword evidence="2" id="KW-1185">Reference proteome</keyword>
<evidence type="ECO:0000313" key="2">
    <source>
        <dbReference type="Proteomes" id="UP000692954"/>
    </source>
</evidence>
<reference evidence="1" key="1">
    <citation type="submission" date="2021-01" db="EMBL/GenBank/DDBJ databases">
        <authorList>
            <consortium name="Genoscope - CEA"/>
            <person name="William W."/>
        </authorList>
    </citation>
    <scope>NUCLEOTIDE SEQUENCE</scope>
</reference>
<sequence length="85" mass="10111">MILYLPGKEYEKVKRLLISVVIHNKIYGFKKDGYQTKSILLEDELYLQCFLIPEIIKNAYLKNLHQQLMNLPRLPINQIAQHNRT</sequence>
<dbReference type="EMBL" id="CAJJDN010000199">
    <property type="protein sequence ID" value="CAD8128891.1"/>
    <property type="molecule type" value="Genomic_DNA"/>
</dbReference>
<name>A0A8S1RJX4_9CILI</name>
<accession>A0A8S1RJX4</accession>
<protein>
    <submittedName>
        <fullName evidence="1">Uncharacterized protein</fullName>
    </submittedName>
</protein>
<organism evidence="1 2">
    <name type="scientific">Paramecium sonneborni</name>
    <dbReference type="NCBI Taxonomy" id="65129"/>
    <lineage>
        <taxon>Eukaryota</taxon>
        <taxon>Sar</taxon>
        <taxon>Alveolata</taxon>
        <taxon>Ciliophora</taxon>
        <taxon>Intramacronucleata</taxon>
        <taxon>Oligohymenophorea</taxon>
        <taxon>Peniculida</taxon>
        <taxon>Parameciidae</taxon>
        <taxon>Paramecium</taxon>
    </lineage>
</organism>
<comment type="caution">
    <text evidence="1">The sequence shown here is derived from an EMBL/GenBank/DDBJ whole genome shotgun (WGS) entry which is preliminary data.</text>
</comment>
<gene>
    <name evidence="1" type="ORF">PSON_ATCC_30995.1.T1990038</name>
</gene>